<reference evidence="3" key="1">
    <citation type="journal article" date="2019" name="Int. J. Syst. Evol. Microbiol.">
        <title>The Global Catalogue of Microorganisms (GCM) 10K type strain sequencing project: providing services to taxonomists for standard genome sequencing and annotation.</title>
        <authorList>
            <consortium name="The Broad Institute Genomics Platform"/>
            <consortium name="The Broad Institute Genome Sequencing Center for Infectious Disease"/>
            <person name="Wu L."/>
            <person name="Ma J."/>
        </authorList>
    </citation>
    <scope>NUCLEOTIDE SEQUENCE [LARGE SCALE GENOMIC DNA]</scope>
    <source>
        <strain evidence="3">JCM 16373</strain>
    </source>
</reference>
<comment type="caution">
    <text evidence="2">The sequence shown here is derived from an EMBL/GenBank/DDBJ whole genome shotgun (WGS) entry which is preliminary data.</text>
</comment>
<protein>
    <submittedName>
        <fullName evidence="2">NADP-dependent oxidoreductase</fullName>
    </submittedName>
</protein>
<dbReference type="PROSITE" id="PS01162">
    <property type="entry name" value="QOR_ZETA_CRYSTAL"/>
    <property type="match status" value="1"/>
</dbReference>
<name>A0ABP6C2D2_9ACTN</name>
<dbReference type="Gene3D" id="3.40.50.720">
    <property type="entry name" value="NAD(P)-binding Rossmann-like Domain"/>
    <property type="match status" value="1"/>
</dbReference>
<sequence length="314" mass="31664">MSRAVVYEAFGGPEVLELREAPEPHAGPDEVRVRVTAAGLNPMDWGIASQPEAAARFGISVPSGFGYDFAGVVDEVGAGATGFAVGDRVHGGALGRAVADFVVVKTPMEAAEWLWRTPEGISEEVAATLPVAGLTAVAALAAIGLGSGDTVLVGGAAGGVGVFAVQLAKLAGARVIGTAAQGTFEFLRRFGAEPVAYGPGLADRVRTLAPEGVTAATDLFGTETAETALALGVPPERISTIAAGPHPPGGVRAAGGFDASPDAMTQICDALLAGTITVPIAATFPIEEIRDAVTLQAGRHVHGKVVITLRPGPH</sequence>
<dbReference type="InterPro" id="IPR052585">
    <property type="entry name" value="Lipid_raft_assoc_Zn_ADH"/>
</dbReference>
<dbReference type="Gene3D" id="3.90.180.10">
    <property type="entry name" value="Medium-chain alcohol dehydrogenases, catalytic domain"/>
    <property type="match status" value="1"/>
</dbReference>
<dbReference type="Proteomes" id="UP001501447">
    <property type="component" value="Unassembled WGS sequence"/>
</dbReference>
<dbReference type="CDD" id="cd05289">
    <property type="entry name" value="MDR_like_2"/>
    <property type="match status" value="1"/>
</dbReference>
<accession>A0ABP6C2D2</accession>
<dbReference type="InterPro" id="IPR011032">
    <property type="entry name" value="GroES-like_sf"/>
</dbReference>
<evidence type="ECO:0000313" key="2">
    <source>
        <dbReference type="EMBL" id="GAA2598871.1"/>
    </source>
</evidence>
<gene>
    <name evidence="2" type="ORF">GCM10009863_10290</name>
</gene>
<dbReference type="InterPro" id="IPR013154">
    <property type="entry name" value="ADH-like_N"/>
</dbReference>
<dbReference type="EMBL" id="BAAARJ010000003">
    <property type="protein sequence ID" value="GAA2598871.1"/>
    <property type="molecule type" value="Genomic_DNA"/>
</dbReference>
<dbReference type="SUPFAM" id="SSF50129">
    <property type="entry name" value="GroES-like"/>
    <property type="match status" value="1"/>
</dbReference>
<dbReference type="PANTHER" id="PTHR43482:SF1">
    <property type="entry name" value="PROTEIN AST1-RELATED"/>
    <property type="match status" value="1"/>
</dbReference>
<evidence type="ECO:0000313" key="3">
    <source>
        <dbReference type="Proteomes" id="UP001501447"/>
    </source>
</evidence>
<dbReference type="SMART" id="SM00829">
    <property type="entry name" value="PKS_ER"/>
    <property type="match status" value="1"/>
</dbReference>
<dbReference type="InterPro" id="IPR036291">
    <property type="entry name" value="NAD(P)-bd_dom_sf"/>
</dbReference>
<evidence type="ECO:0000259" key="1">
    <source>
        <dbReference type="SMART" id="SM00829"/>
    </source>
</evidence>
<dbReference type="RefSeq" id="WP_344562613.1">
    <property type="nucleotide sequence ID" value="NZ_BAAARJ010000003.1"/>
</dbReference>
<dbReference type="Pfam" id="PF00107">
    <property type="entry name" value="ADH_zinc_N"/>
    <property type="match status" value="1"/>
</dbReference>
<feature type="domain" description="Enoyl reductase (ER)" evidence="1">
    <location>
        <begin position="11"/>
        <end position="307"/>
    </location>
</feature>
<dbReference type="InterPro" id="IPR002364">
    <property type="entry name" value="Quin_OxRdtase/zeta-crystal_CS"/>
</dbReference>
<dbReference type="InterPro" id="IPR020843">
    <property type="entry name" value="ER"/>
</dbReference>
<organism evidence="2 3">
    <name type="scientific">Streptomyces axinellae</name>
    <dbReference type="NCBI Taxonomy" id="552788"/>
    <lineage>
        <taxon>Bacteria</taxon>
        <taxon>Bacillati</taxon>
        <taxon>Actinomycetota</taxon>
        <taxon>Actinomycetes</taxon>
        <taxon>Kitasatosporales</taxon>
        <taxon>Streptomycetaceae</taxon>
        <taxon>Streptomyces</taxon>
    </lineage>
</organism>
<keyword evidence="3" id="KW-1185">Reference proteome</keyword>
<dbReference type="Pfam" id="PF08240">
    <property type="entry name" value="ADH_N"/>
    <property type="match status" value="1"/>
</dbReference>
<dbReference type="PANTHER" id="PTHR43482">
    <property type="entry name" value="PROTEIN AST1-RELATED"/>
    <property type="match status" value="1"/>
</dbReference>
<dbReference type="SUPFAM" id="SSF51735">
    <property type="entry name" value="NAD(P)-binding Rossmann-fold domains"/>
    <property type="match status" value="1"/>
</dbReference>
<dbReference type="InterPro" id="IPR013149">
    <property type="entry name" value="ADH-like_C"/>
</dbReference>
<proteinExistence type="predicted"/>